<keyword evidence="3" id="KW-1185">Reference proteome</keyword>
<gene>
    <name evidence="2" type="ORF">SAMN05444355_11567</name>
</gene>
<evidence type="ECO:0000313" key="2">
    <source>
        <dbReference type="EMBL" id="SER56615.1"/>
    </source>
</evidence>
<dbReference type="Gene3D" id="2.40.160.50">
    <property type="entry name" value="membrane protein fhac: a member of the omp85/tpsb transporter family"/>
    <property type="match status" value="1"/>
</dbReference>
<reference evidence="3" key="1">
    <citation type="submission" date="2016-10" db="EMBL/GenBank/DDBJ databases">
        <authorList>
            <person name="Varghese N."/>
            <person name="Submissions S."/>
        </authorList>
    </citation>
    <scope>NUCLEOTIDE SEQUENCE [LARGE SCALE GENOMIC DNA]</scope>
    <source>
        <strain evidence="3">DSM 15719</strain>
    </source>
</reference>
<dbReference type="EMBL" id="FOFZ01000015">
    <property type="protein sequence ID" value="SER56615.1"/>
    <property type="molecule type" value="Genomic_DNA"/>
</dbReference>
<protein>
    <submittedName>
        <fullName evidence="2">Uncharacterized protein</fullName>
    </submittedName>
</protein>
<name>A0A1H9Q8X9_FLAFI</name>
<feature type="chain" id="PRO_5010249320" evidence="1">
    <location>
        <begin position="20"/>
        <end position="569"/>
    </location>
</feature>
<proteinExistence type="predicted"/>
<organism evidence="2 3">
    <name type="scientific">Flavobacterium frigoris</name>
    <dbReference type="NCBI Taxonomy" id="229204"/>
    <lineage>
        <taxon>Bacteria</taxon>
        <taxon>Pseudomonadati</taxon>
        <taxon>Bacteroidota</taxon>
        <taxon>Flavobacteriia</taxon>
        <taxon>Flavobacteriales</taxon>
        <taxon>Flavobacteriaceae</taxon>
        <taxon>Flavobacterium</taxon>
    </lineage>
</organism>
<feature type="signal peptide" evidence="1">
    <location>
        <begin position="1"/>
        <end position="19"/>
    </location>
</feature>
<evidence type="ECO:0000256" key="1">
    <source>
        <dbReference type="SAM" id="SignalP"/>
    </source>
</evidence>
<dbReference type="AlphaFoldDB" id="A0A1H9Q8X9"/>
<keyword evidence="1" id="KW-0732">Signal</keyword>
<dbReference type="Proteomes" id="UP000183658">
    <property type="component" value="Unassembled WGS sequence"/>
</dbReference>
<accession>A0A1H9Q8X9</accession>
<evidence type="ECO:0000313" key="3">
    <source>
        <dbReference type="Proteomes" id="UP000183658"/>
    </source>
</evidence>
<dbReference type="OrthoDB" id="9811416at2"/>
<sequence length="569" mass="65645">MKYFLLHILLLIFSLNCNSQNFELQLTGNTMRETQILDSLKYTIKHPNIQSVASEIETTSTKLSALGYLRNQIIKQYKLNDSIYLAKFHLGIRIKSIHLYTGKEKIVAELLSLKTINDSIIVTYSEIAGFLKKNINILEEKGYSLAKLKLTNMQQKGNLLFAELQLVSETKRKLNEIVIQYAKNEQNNNFPKGHLIQLNRKYKNKTFNQETISKIHNDFAKFGFVNQTKYPEILFTKDTTKIFVYLEKRKSNTFDGFIGFNNNDNKKITFNGYLDLALENTLKIGEQFSLYWKSDGNKQTTFNASVELPYLFKSPIGLKAQLNIFKQDTTFQNTKTEINISYFVNYTTRLYLGYQTTTSSDIQNINNTIIKDYKSAFATSNLEYSKYDYENPLFLKKSTLLLKMGIGKRETTNQTEITDQSNQFFAELQAMHNFYINNNNSINIKTQNYYLNSSTYINNELYRFGGINTIRGFAENSLAANFMNSILTEYRYMLSPTLYAHTILDYCRLQSLIEDNKFNKNTNLVGIGIGIGLKTTTGLLKIAMVNGSSEIKKTQFSNTIIHISYNVKF</sequence>